<dbReference type="EMBL" id="CP102381">
    <property type="protein sequence ID" value="WEJ61829.1"/>
    <property type="molecule type" value="Genomic_DNA"/>
</dbReference>
<reference evidence="2 3" key="1">
    <citation type="submission" date="2022-06" db="EMBL/GenBank/DDBJ databases">
        <title>Thiomicrohabdus sp. nov, an obligately chemolithoautotrophic, sulfur-oxidizing bacterium isolated from beach of Guanyin Mountain. Amoy.</title>
        <authorList>
            <person name="Zhu H."/>
        </authorList>
    </citation>
    <scope>NUCLEOTIDE SEQUENCE [LARGE SCALE GENOMIC DNA]</scope>
    <source>
        <strain evidence="2 3">XGS-01</strain>
    </source>
</reference>
<dbReference type="Proteomes" id="UP001222275">
    <property type="component" value="Chromosome"/>
</dbReference>
<evidence type="ECO:0000313" key="2">
    <source>
        <dbReference type="EMBL" id="WEJ61829.1"/>
    </source>
</evidence>
<protein>
    <recommendedName>
        <fullName evidence="4">Lipoprotein</fullName>
    </recommendedName>
</protein>
<dbReference type="RefSeq" id="WP_275594088.1">
    <property type="nucleotide sequence ID" value="NZ_CP102381.1"/>
</dbReference>
<dbReference type="PROSITE" id="PS51257">
    <property type="entry name" value="PROKAR_LIPOPROTEIN"/>
    <property type="match status" value="1"/>
</dbReference>
<keyword evidence="3" id="KW-1185">Reference proteome</keyword>
<organism evidence="2 3">
    <name type="scientific">Thiomicrorhabdus lithotrophica</name>
    <dbReference type="NCBI Taxonomy" id="2949997"/>
    <lineage>
        <taxon>Bacteria</taxon>
        <taxon>Pseudomonadati</taxon>
        <taxon>Pseudomonadota</taxon>
        <taxon>Gammaproteobacteria</taxon>
        <taxon>Thiotrichales</taxon>
        <taxon>Piscirickettsiaceae</taxon>
        <taxon>Thiomicrorhabdus</taxon>
    </lineage>
</organism>
<gene>
    <name evidence="2" type="ORF">NR989_07350</name>
</gene>
<sequence>MRLISLFAAAAVSATVVLTGCNSTETKTVEASPAPTKVAQAASDITIFESHDHGRIHQFYDQKTFDSYKSVGETAYRLTRIGAGPNGETVVFGLPKADKKKGSNTPAAMLWDGKSEVGAFYGEMHKHNRIYVFSEKADMDFVRKIGEPSYMFTEIGSGPKGETVVYVLNKQNKKKKPTDLIAKFKSFH</sequence>
<feature type="signal peptide" evidence="1">
    <location>
        <begin position="1"/>
        <end position="19"/>
    </location>
</feature>
<proteinExistence type="predicted"/>
<evidence type="ECO:0000313" key="3">
    <source>
        <dbReference type="Proteomes" id="UP001222275"/>
    </source>
</evidence>
<evidence type="ECO:0008006" key="4">
    <source>
        <dbReference type="Google" id="ProtNLM"/>
    </source>
</evidence>
<keyword evidence="1" id="KW-0732">Signal</keyword>
<name>A0ABY8C790_9GAMM</name>
<feature type="chain" id="PRO_5047549122" description="Lipoprotein" evidence="1">
    <location>
        <begin position="20"/>
        <end position="188"/>
    </location>
</feature>
<accession>A0ABY8C790</accession>
<evidence type="ECO:0000256" key="1">
    <source>
        <dbReference type="SAM" id="SignalP"/>
    </source>
</evidence>